<evidence type="ECO:0000313" key="2">
    <source>
        <dbReference type="Proteomes" id="UP000006983"/>
    </source>
</evidence>
<dbReference type="Pfam" id="PF15513">
    <property type="entry name" value="DUF4651"/>
    <property type="match status" value="1"/>
</dbReference>
<dbReference type="EMBL" id="ALIF01000006">
    <property type="protein sequence ID" value="EJO15871.1"/>
    <property type="molecule type" value="Genomic_DNA"/>
</dbReference>
<keyword evidence="2" id="KW-1185">Reference proteome</keyword>
<name>J7TG57_STRSL</name>
<dbReference type="Proteomes" id="UP000006983">
    <property type="component" value="Unassembled WGS sequence"/>
</dbReference>
<comment type="caution">
    <text evidence="1">The sequence shown here is derived from an EMBL/GenBank/DDBJ whole genome shotgun (WGS) entry which is preliminary data.</text>
</comment>
<protein>
    <submittedName>
        <fullName evidence="1">Putative membrane associated protein</fullName>
    </submittedName>
</protein>
<organism evidence="1 2">
    <name type="scientific">Streptococcus salivarius K12</name>
    <dbReference type="NCBI Taxonomy" id="1200793"/>
    <lineage>
        <taxon>Bacteria</taxon>
        <taxon>Bacillati</taxon>
        <taxon>Bacillota</taxon>
        <taxon>Bacilli</taxon>
        <taxon>Lactobacillales</taxon>
        <taxon>Streptococcaceae</taxon>
        <taxon>Streptococcus</taxon>
    </lineage>
</organism>
<evidence type="ECO:0000313" key="1">
    <source>
        <dbReference type="EMBL" id="EJO15871.1"/>
    </source>
</evidence>
<proteinExistence type="predicted"/>
<dbReference type="AlphaFoldDB" id="J7TG57"/>
<reference evidence="1 2" key="1">
    <citation type="journal article" date="2012" name="J. Bacteriol.">
        <title>Genome Sequence of the Lantibiotic Bacteriocin Producer Streptococcus salivarius Strain K12.</title>
        <authorList>
            <person name="Barretto C."/>
            <person name="Alvarez-Martin P."/>
            <person name="Foata F."/>
            <person name="Renault P."/>
            <person name="Berger B."/>
        </authorList>
    </citation>
    <scope>NUCLEOTIDE SEQUENCE [LARGE SCALE GENOMIC DNA]</scope>
    <source>
        <strain evidence="1 2">K12</strain>
    </source>
</reference>
<dbReference type="InterPro" id="IPR028105">
    <property type="entry name" value="DUF4651"/>
</dbReference>
<dbReference type="Gene3D" id="3.10.450.400">
    <property type="entry name" value="Uncharacterised protein PF15513, DUF4651"/>
    <property type="match status" value="1"/>
</dbReference>
<dbReference type="PATRIC" id="fig|1200793.3.peg.1846"/>
<gene>
    <name evidence="1" type="ORF">RSSL_01867</name>
</gene>
<sequence length="97" mass="10784">MFHMKRKTLALFAGGVGALGLLAMAEKYRQSRAEMKKAALIQDIRQELSHLGTIAVLYTNPTDKENPGLTGGIVLEDGRAYSFVYAEYILTYEEEQA</sequence>
<accession>J7TG57</accession>